<keyword evidence="3" id="KW-1185">Reference proteome</keyword>
<dbReference type="PANTHER" id="PTHR13211:SF0">
    <property type="entry name" value="TELOMERASE CAJAL BODY PROTEIN 1"/>
    <property type="match status" value="1"/>
</dbReference>
<feature type="domain" description="DUF7886" evidence="1">
    <location>
        <begin position="427"/>
        <end position="555"/>
    </location>
</feature>
<accession>A0A9W8GKG3</accession>
<evidence type="ECO:0000313" key="2">
    <source>
        <dbReference type="EMBL" id="KAJ2691145.1"/>
    </source>
</evidence>
<name>A0A9W8GKG3_9FUNG</name>
<reference evidence="2" key="1">
    <citation type="submission" date="2022-07" db="EMBL/GenBank/DDBJ databases">
        <title>Phylogenomic reconstructions and comparative analyses of Kickxellomycotina fungi.</title>
        <authorList>
            <person name="Reynolds N.K."/>
            <person name="Stajich J.E."/>
            <person name="Barry K."/>
            <person name="Grigoriev I.V."/>
            <person name="Crous P."/>
            <person name="Smith M.E."/>
        </authorList>
    </citation>
    <scope>NUCLEOTIDE SEQUENCE</scope>
    <source>
        <strain evidence="2">CBS 109367</strain>
    </source>
</reference>
<dbReference type="PANTHER" id="PTHR13211">
    <property type="entry name" value="TELOMERASE CAJAL BODY PROTEIN 1"/>
    <property type="match status" value="1"/>
</dbReference>
<dbReference type="Gene3D" id="2.130.10.10">
    <property type="entry name" value="YVTN repeat-like/Quinoprotein amine dehydrogenase"/>
    <property type="match status" value="1"/>
</dbReference>
<dbReference type="InterPro" id="IPR051150">
    <property type="entry name" value="SWT21/TCAB1_mRNA_Telomere"/>
</dbReference>
<dbReference type="Pfam" id="PF25377">
    <property type="entry name" value="DUF7886"/>
    <property type="match status" value="1"/>
</dbReference>
<dbReference type="SUPFAM" id="SSF50998">
    <property type="entry name" value="Quinoprotein alcohol dehydrogenase-like"/>
    <property type="match status" value="1"/>
</dbReference>
<dbReference type="Proteomes" id="UP001151516">
    <property type="component" value="Unassembled WGS sequence"/>
</dbReference>
<dbReference type="AlphaFoldDB" id="A0A9W8GKG3"/>
<gene>
    <name evidence="2" type="ORF">IWW39_000205</name>
</gene>
<comment type="caution">
    <text evidence="2">The sequence shown here is derived from an EMBL/GenBank/DDBJ whole genome shotgun (WGS) entry which is preliminary data.</text>
</comment>
<dbReference type="InterPro" id="IPR015943">
    <property type="entry name" value="WD40/YVTN_repeat-like_dom_sf"/>
</dbReference>
<organism evidence="2 3">
    <name type="scientific">Coemansia spiralis</name>
    <dbReference type="NCBI Taxonomy" id="417178"/>
    <lineage>
        <taxon>Eukaryota</taxon>
        <taxon>Fungi</taxon>
        <taxon>Fungi incertae sedis</taxon>
        <taxon>Zoopagomycota</taxon>
        <taxon>Kickxellomycotina</taxon>
        <taxon>Kickxellomycetes</taxon>
        <taxon>Kickxellales</taxon>
        <taxon>Kickxellaceae</taxon>
        <taxon>Coemansia</taxon>
    </lineage>
</organism>
<sequence length="575" mass="63732">MDDTSYVYEYCLGAAHRPPRCIAQTPVFEPGRFLRSVKWSPDGMALAAVSESGALDIYDMSPAVAAYCGGLESGAIGAPALSVPHASAPLALAWYPHMHRDAPETCCVVESVRDHPIQLRDSVSGYVRATYTARDDSDVLMAALALEFVDGGRFVAGVANSLALFDVLRPGLPLALDRLEVGRREGVRGLVSCVAGRGGLVACATFAGHLGLRAGGDLGPVAAWRVPVEYAGAGVVDLRWSSDFLLWAAQRRGRFVVAWDVRDLRSPVMTVERPAGNQRMAIDFDPSGSHLVAGTVDGELLFSDTRTGERHLVDVADDVVPAVAAHPYYPDRVAPSEMTRLSQFMADCMSVGALRGFAHFSVHIRSREEIILRIHPPSDTLPISSLTISEHVDKVQATEESRGLFQRMSGMEMAPDLSDYALELDTGVNFLVAGYPRYKCPYVWLRTDHQRLVVPAEEGQDVEKDVPLRLESIDCWRLYDIRPWDVMVEVICTAVVPPPENPFAVDYAYFERITREERVVLTGALLEFLRRVYLRHYFFSDVVMADIRCLQKLHFRDINVLREYQQSIVFRDQSS</sequence>
<dbReference type="InterPro" id="IPR011047">
    <property type="entry name" value="Quinoprotein_ADH-like_sf"/>
</dbReference>
<evidence type="ECO:0000313" key="3">
    <source>
        <dbReference type="Proteomes" id="UP001151516"/>
    </source>
</evidence>
<dbReference type="EMBL" id="JANBTX010000003">
    <property type="protein sequence ID" value="KAJ2691145.1"/>
    <property type="molecule type" value="Genomic_DNA"/>
</dbReference>
<evidence type="ECO:0000259" key="1">
    <source>
        <dbReference type="Pfam" id="PF25377"/>
    </source>
</evidence>
<protein>
    <recommendedName>
        <fullName evidence="1">DUF7886 domain-containing protein</fullName>
    </recommendedName>
</protein>
<proteinExistence type="predicted"/>
<dbReference type="OrthoDB" id="239865at2759"/>
<dbReference type="InterPro" id="IPR057208">
    <property type="entry name" value="DUF7886"/>
</dbReference>